<name>A0A1G8H324_9RHOB</name>
<organism evidence="1 2">
    <name type="scientific">Lutimaribacter saemankumensis</name>
    <dbReference type="NCBI Taxonomy" id="490829"/>
    <lineage>
        <taxon>Bacteria</taxon>
        <taxon>Pseudomonadati</taxon>
        <taxon>Pseudomonadota</taxon>
        <taxon>Alphaproteobacteria</taxon>
        <taxon>Rhodobacterales</taxon>
        <taxon>Roseobacteraceae</taxon>
        <taxon>Lutimaribacter</taxon>
    </lineage>
</organism>
<evidence type="ECO:0008006" key="3">
    <source>
        <dbReference type="Google" id="ProtNLM"/>
    </source>
</evidence>
<gene>
    <name evidence="1" type="ORF">SAMN05421850_101339</name>
</gene>
<dbReference type="STRING" id="490829.SAMN05421850_101339"/>
<accession>A0A1G8H324</accession>
<dbReference type="Gene3D" id="2.60.120.620">
    <property type="entry name" value="q2cbj1_9rhob like domain"/>
    <property type="match status" value="1"/>
</dbReference>
<proteinExistence type="predicted"/>
<keyword evidence="2" id="KW-1185">Reference proteome</keyword>
<reference evidence="1 2" key="1">
    <citation type="submission" date="2016-10" db="EMBL/GenBank/DDBJ databases">
        <authorList>
            <person name="de Groot N.N."/>
        </authorList>
    </citation>
    <scope>NUCLEOTIDE SEQUENCE [LARGE SCALE GENOMIC DNA]</scope>
    <source>
        <strain evidence="1 2">DSM 28010</strain>
    </source>
</reference>
<dbReference type="SUPFAM" id="SSF51197">
    <property type="entry name" value="Clavaminate synthase-like"/>
    <property type="match status" value="1"/>
</dbReference>
<dbReference type="EMBL" id="FNEB01000001">
    <property type="protein sequence ID" value="SDI01016.1"/>
    <property type="molecule type" value="Genomic_DNA"/>
</dbReference>
<dbReference type="RefSeq" id="WP_090025849.1">
    <property type="nucleotide sequence ID" value="NZ_FNEB01000001.1"/>
</dbReference>
<evidence type="ECO:0000313" key="1">
    <source>
        <dbReference type="EMBL" id="SDI01016.1"/>
    </source>
</evidence>
<protein>
    <recommendedName>
        <fullName evidence="3">Phytanoyl-CoA dioxygenase (PhyH)</fullName>
    </recommendedName>
</protein>
<dbReference type="Proteomes" id="UP000199340">
    <property type="component" value="Unassembled WGS sequence"/>
</dbReference>
<sequence length="259" mass="28696">MRGNYTRDGWVAFDADAALRDWLSAALRRAREAVEDPAQRANGLVCEGTWFVGVDALPNDASGTLDATPLTGVARDFADSLFGPLPMHPAQVSVIWPGYPRPRGGESAGAFRYRQRRDAAHVDGLLATGPQRRRMLKEPHAWILGLPLNPVPEGAAPLVVWPGSHHVMRRAFVQAFDGVPPEQWPDIDVTDVYQTARAEVFETCERLELPAQPGEAYLLHRMALHGVAPWNAADEHAEGRMIAYFRPELPRIGDWLRAD</sequence>
<evidence type="ECO:0000313" key="2">
    <source>
        <dbReference type="Proteomes" id="UP000199340"/>
    </source>
</evidence>
<dbReference type="OrthoDB" id="7345863at2"/>
<dbReference type="AlphaFoldDB" id="A0A1G8H324"/>